<dbReference type="GO" id="GO:0006633">
    <property type="term" value="P:fatty acid biosynthetic process"/>
    <property type="evidence" value="ECO:0007669"/>
    <property type="project" value="InterPro"/>
</dbReference>
<dbReference type="PROSITE" id="PS52004">
    <property type="entry name" value="KS3_2"/>
    <property type="match status" value="1"/>
</dbReference>
<dbReference type="SUPFAM" id="SSF53383">
    <property type="entry name" value="PLP-dependent transferases"/>
    <property type="match status" value="1"/>
</dbReference>
<dbReference type="Gene3D" id="3.30.70.250">
    <property type="entry name" value="Malonyl-CoA ACP transacylase, ACP-binding"/>
    <property type="match status" value="1"/>
</dbReference>
<dbReference type="GO" id="GO:0004315">
    <property type="term" value="F:3-oxoacyl-[acyl-carrier-protein] synthase activity"/>
    <property type="evidence" value="ECO:0007669"/>
    <property type="project" value="InterPro"/>
</dbReference>
<dbReference type="SUPFAM" id="SSF53901">
    <property type="entry name" value="Thiolase-like"/>
    <property type="match status" value="1"/>
</dbReference>
<dbReference type="Gene3D" id="3.40.640.10">
    <property type="entry name" value="Type I PLP-dependent aspartate aminotransferase-like (Major domain)"/>
    <property type="match status" value="1"/>
</dbReference>
<dbReference type="InterPro" id="IPR025110">
    <property type="entry name" value="AMP-bd_C"/>
</dbReference>
<name>A0A1W2DFN9_9SPHI</name>
<dbReference type="FunFam" id="3.40.50.980:FF:000002">
    <property type="entry name" value="Enterobactin synthetase component F"/>
    <property type="match status" value="1"/>
</dbReference>
<dbReference type="GO" id="GO:0043041">
    <property type="term" value="P:amino acid activation for nonribosomal peptide biosynthetic process"/>
    <property type="evidence" value="ECO:0007669"/>
    <property type="project" value="UniProtKB-ARBA"/>
</dbReference>
<dbReference type="PROSITE" id="PS00455">
    <property type="entry name" value="AMP_BINDING"/>
    <property type="match status" value="1"/>
</dbReference>
<organism evidence="11 12">
    <name type="scientific">Pedobacter africanus</name>
    <dbReference type="NCBI Taxonomy" id="151894"/>
    <lineage>
        <taxon>Bacteria</taxon>
        <taxon>Pseudomonadati</taxon>
        <taxon>Bacteroidota</taxon>
        <taxon>Sphingobacteriia</taxon>
        <taxon>Sphingobacteriales</taxon>
        <taxon>Sphingobacteriaceae</taxon>
        <taxon>Pedobacter</taxon>
    </lineage>
</organism>
<feature type="compositionally biased region" description="Basic and acidic residues" evidence="8">
    <location>
        <begin position="2147"/>
        <end position="2159"/>
    </location>
</feature>
<evidence type="ECO:0000256" key="6">
    <source>
        <dbReference type="ARBA" id="ARBA00022679"/>
    </source>
</evidence>
<keyword evidence="6" id="KW-0808">Transferase</keyword>
<dbReference type="Pfam" id="PF00550">
    <property type="entry name" value="PP-binding"/>
    <property type="match status" value="2"/>
</dbReference>
<dbReference type="InterPro" id="IPR014031">
    <property type="entry name" value="Ketoacyl_synth_C"/>
</dbReference>
<keyword evidence="12" id="KW-1185">Reference proteome</keyword>
<dbReference type="Pfam" id="PF13193">
    <property type="entry name" value="AMP-binding_C"/>
    <property type="match status" value="1"/>
</dbReference>
<evidence type="ECO:0000256" key="5">
    <source>
        <dbReference type="ARBA" id="ARBA00022553"/>
    </source>
</evidence>
<dbReference type="InterPro" id="IPR018201">
    <property type="entry name" value="Ketoacyl_synth_AS"/>
</dbReference>
<dbReference type="Gene3D" id="3.40.47.10">
    <property type="match status" value="1"/>
</dbReference>
<evidence type="ECO:0000259" key="10">
    <source>
        <dbReference type="PROSITE" id="PS52004"/>
    </source>
</evidence>
<dbReference type="InterPro" id="IPR016035">
    <property type="entry name" value="Acyl_Trfase/lysoPLipase"/>
</dbReference>
<dbReference type="PANTHER" id="PTHR43775">
    <property type="entry name" value="FATTY ACID SYNTHASE"/>
    <property type="match status" value="1"/>
</dbReference>
<dbReference type="GO" id="GO:0030170">
    <property type="term" value="F:pyridoxal phosphate binding"/>
    <property type="evidence" value="ECO:0007669"/>
    <property type="project" value="InterPro"/>
</dbReference>
<dbReference type="InterPro" id="IPR010071">
    <property type="entry name" value="AA_adenyl_dom"/>
</dbReference>
<dbReference type="GO" id="GO:0004312">
    <property type="term" value="F:fatty acid synthase activity"/>
    <property type="evidence" value="ECO:0007669"/>
    <property type="project" value="TreeGrafter"/>
</dbReference>
<dbReference type="Pfam" id="PF00501">
    <property type="entry name" value="AMP-binding"/>
    <property type="match status" value="1"/>
</dbReference>
<dbReference type="FunFam" id="1.10.1200.10:FF:000005">
    <property type="entry name" value="Nonribosomal peptide synthetase 1"/>
    <property type="match status" value="1"/>
</dbReference>
<dbReference type="Gene3D" id="3.30.300.30">
    <property type="match status" value="1"/>
</dbReference>
<dbReference type="NCBIfam" id="TIGR01733">
    <property type="entry name" value="AA-adenyl-dom"/>
    <property type="match status" value="1"/>
</dbReference>
<evidence type="ECO:0000259" key="9">
    <source>
        <dbReference type="PROSITE" id="PS50075"/>
    </source>
</evidence>
<evidence type="ECO:0000256" key="4">
    <source>
        <dbReference type="ARBA" id="ARBA00022450"/>
    </source>
</evidence>
<dbReference type="SMART" id="SM00825">
    <property type="entry name" value="PKS_KS"/>
    <property type="match status" value="1"/>
</dbReference>
<feature type="compositionally biased region" description="Basic and acidic residues" evidence="8">
    <location>
        <begin position="2167"/>
        <end position="2184"/>
    </location>
</feature>
<feature type="domain" description="Carrier" evidence="9">
    <location>
        <begin position="1516"/>
        <end position="1594"/>
    </location>
</feature>
<dbReference type="InterPro" id="IPR000873">
    <property type="entry name" value="AMP-dep_synth/lig_dom"/>
</dbReference>
<dbReference type="SUPFAM" id="SSF52151">
    <property type="entry name" value="FabD/lysophospholipase-like"/>
    <property type="match status" value="1"/>
</dbReference>
<dbReference type="InterPro" id="IPR001227">
    <property type="entry name" value="Ac_transferase_dom_sf"/>
</dbReference>
<dbReference type="Gene3D" id="3.30.70.3290">
    <property type="match status" value="1"/>
</dbReference>
<dbReference type="STRING" id="151894.SAMN04488524_3753"/>
<dbReference type="FunFam" id="3.40.50.980:FF:000001">
    <property type="entry name" value="Non-ribosomal peptide synthetase"/>
    <property type="match status" value="1"/>
</dbReference>
<evidence type="ECO:0000313" key="11">
    <source>
        <dbReference type="EMBL" id="SMC96273.1"/>
    </source>
</evidence>
<comment type="cofactor">
    <cofactor evidence="2">
        <name>pantetheine 4'-phosphate</name>
        <dbReference type="ChEBI" id="CHEBI:47942"/>
    </cofactor>
</comment>
<evidence type="ECO:0000256" key="2">
    <source>
        <dbReference type="ARBA" id="ARBA00001957"/>
    </source>
</evidence>
<dbReference type="Pfam" id="PF00109">
    <property type="entry name" value="ketoacyl-synt"/>
    <property type="match status" value="1"/>
</dbReference>
<dbReference type="SUPFAM" id="SSF55048">
    <property type="entry name" value="Probable ACP-binding domain of malonyl-CoA ACP transacylase"/>
    <property type="match status" value="1"/>
</dbReference>
<feature type="domain" description="Ketosynthase family 3 (KS3)" evidence="10">
    <location>
        <begin position="608"/>
        <end position="1032"/>
    </location>
</feature>
<comment type="cofactor">
    <cofactor evidence="1">
        <name>pyridoxal 5'-phosphate</name>
        <dbReference type="ChEBI" id="CHEBI:597326"/>
    </cofactor>
</comment>
<dbReference type="Gene3D" id="3.90.1150.10">
    <property type="entry name" value="Aspartate Aminotransferase, domain 1"/>
    <property type="match status" value="1"/>
</dbReference>
<evidence type="ECO:0000256" key="8">
    <source>
        <dbReference type="SAM" id="MobiDB-lite"/>
    </source>
</evidence>
<dbReference type="Pfam" id="PF02801">
    <property type="entry name" value="Ketoacyl-synt_C"/>
    <property type="match status" value="1"/>
</dbReference>
<dbReference type="GO" id="GO:0031177">
    <property type="term" value="F:phosphopantetheine binding"/>
    <property type="evidence" value="ECO:0007669"/>
    <property type="project" value="InterPro"/>
</dbReference>
<evidence type="ECO:0000256" key="3">
    <source>
        <dbReference type="ARBA" id="ARBA00006432"/>
    </source>
</evidence>
<dbReference type="PROSITE" id="PS00600">
    <property type="entry name" value="AA_TRANSFER_CLASS_3"/>
    <property type="match status" value="1"/>
</dbReference>
<proteinExistence type="inferred from homology"/>
<sequence>MFDKNTIVDLFSEQVKKTPENIAVVFEDTQLTYKELDTRSTQLARYLKKNGIKKESLVPICLDRSLNMIVGILGILKAEAAYVPIDPDYPAERIAYMLDDIGEKVVITQSVNNSIFSERVHLHLLNMDTDWHLIDKEPVEDINYELSGNNLAYIIYTSGSTGRPKGVMITHWNVYRLFINDRPLFDFNETDVWTMFHSFCFDFSVWEMYGALLYGGKLVVVSKDTAKDAGLFTGLMIREGVTILNQTPSAFYILQEHVIHRENRSELKVRYVIFGGEALNPSKIKPWYLLYPHCRLINMYGITETTVHVTYQQIEERHLESNISVIGGPIPTLYAVILDEQQKLLEDDRPGELYVGGDGLARGYLNLPELTASRFIKDPFSANNGARLYRTGDLAKKLPDGTLEYLGRIDDQVKIRGFRIELGEIEHVMQQAPGVRHAIVIAREHNGDNRLIGYVVPSGAFDKDAILYFIQKQLPDYMVPQLLVPLKEIPLTSNGKVNKKSLPNPDASELLSTVFAEPKRETEIKLATIWKTLLGVKRVGAHDNFFELGGNSLLAQKTVAILKEQNLVLPVTKLYQYPTVAGVAAFIDGRKNKPQHKKKKLHKDNQQDNDVAIIGMAGRFPGADSIEELWEALIQGKELIHFFKDDELDSSIPPTVRNSADYVKARGIINHATDFDASFFGITPKHAELMDPQHRVFLEICWEALERTGYMPQRYEGAIGVYAGCANNTYLVNNVIGNAEMVENAGGLQVVTVNDKDYISTRAAYALDLKGPAVTVLSACSTSLLAVAQAVESIRKGQCDVAIAGGVSITSPINSGHLYEEGAMLSKDGHCKPFDADARGTLFSDGAGVVVLKSKKQAEVDGDLIFAVIKGVGLSNDGGKKGSFTAPSAEGQAACITMALEDGGIAPSTVSYIEAHGTATPLGDPIEIEGLKLAFGETDQKQYCAIGSVKSNLGHLTHAAGVAGLIKTTLALYHKQIPASINYSKPNPYISFSDSPFIVNDTLKTWQSNGPRRAGVSSFGVGGTNVHVVLEEAEAATLQHSKTSRPLKLVSWSAMNEASLSQYSTKLASYLSQHPDTSLNDLAYNLSSYREAFRFRNFVLSGNTPELTEILSNETLVAANSGTADTTDRPITFMFPGQGAQYPGMGSDLYNAEPVFRQAMDECCAIISKEMGEDILAVIYPAETVENAAGKLQNTRYSQPALFALGYSLAKLWMSWGIHPSAFIGHSIGEFVAAHFSGIFSLEDAVLLITSRGRMMSDLPAGSMLSVRTTTEQLRAMLPAAISIAAVNSPNLQVVAGPTPAIEAFSAMLDANNIPNRLLNTSHAFHSAMMDSVIEPFEAIVRTVTLNEPVVTVASTVTGDWLTKAQATDPSYWSHHLRSTVLFEDAAKMLISDGKRVFIEMGPGTVTSTFMRQQSTGNLLVLSSIENKSQPLAECQTLLKSLGQLWVSGQEIDWSSFYKDQEGNRISDLPTYAFQRKTYWLKPNLTVNRAAAIPEKPMIQNHSDLTNNSKTLAKPMRKEHLISKIREILENASGIEMNEVTPQMNFMEAGLDSLLLTQAALLLKKEFNENITFRQLNEELNTMDALASHLDKKLPVESAPVQNLATSFQPQAVQFSSNGNNPAIDLIGQQLQFLAQQIAVLQNGVSSPTVAVHVPQNNANNHIHDSSLNELSSEELAEIKKPFGATARIEKQSAELTSAQQDFLSNLTKRYNEKTKGSKAYTQKHRPYMADPRVVSGFKPATKELVYAIVAEKSKGCRIWDIDGNEFIDALNGFGSNMLGYQPDFIKKALIDQIEKGYEIGPQHELAGEVSKLICDFSGFDRAGLCNTGSEAVLGAMRIARTVTGRSLIVAFTGSYHGIVDEVIVRGSKKLKSFPAAPGIMPEAVQNMLILDYGTEESLKIIKERAHELAAVLVEPVQSRRPEFQPIDFLKEIRKITEASKTALIFDEVVSGFRFHPGGTQAMFGIKADIATYGKVVGAGMSIGIIAGKQVYMDALDGGTWQFGDDSAPEAGVTYFAGTFVRHPLALASARASLTYMKEQGPALQENLNANAQYLADQLNHICRQYQTPMYIAQFCSVWKIKYHTEYAYSELLFTLMRDKGIHILDGFPCFLTTAHQRADIDRIISTFEESVKELKHVGLIPQHIWENTKENTHHDPRKPPVPGARLGKDREGNPAWFVRDENNPGKYLQVQS</sequence>
<dbReference type="InterPro" id="IPR015422">
    <property type="entry name" value="PyrdxlP-dep_Trfase_small"/>
</dbReference>
<dbReference type="PANTHER" id="PTHR43775:SF51">
    <property type="entry name" value="INACTIVE PHENOLPHTHIOCEROL SYNTHESIS POLYKETIDE SYNTHASE TYPE I PKS1-RELATED"/>
    <property type="match status" value="1"/>
</dbReference>
<protein>
    <submittedName>
        <fullName evidence="11">Amino acid adenylation domain-containing protein</fullName>
    </submittedName>
</protein>
<dbReference type="InterPro" id="IPR015421">
    <property type="entry name" value="PyrdxlP-dep_Trfase_major"/>
</dbReference>
<dbReference type="SMART" id="SM00827">
    <property type="entry name" value="PKS_AT"/>
    <property type="match status" value="1"/>
</dbReference>
<keyword evidence="5" id="KW-0597">Phosphoprotein</keyword>
<dbReference type="InterPro" id="IPR032821">
    <property type="entry name" value="PKS_assoc"/>
</dbReference>
<dbReference type="Gene3D" id="3.40.366.10">
    <property type="entry name" value="Malonyl-Coenzyme A Acyl Carrier Protein, domain 2"/>
    <property type="match status" value="1"/>
</dbReference>
<dbReference type="CDD" id="cd17643">
    <property type="entry name" value="A_NRPS_Cytc1-like"/>
    <property type="match status" value="1"/>
</dbReference>
<dbReference type="Gene3D" id="2.30.38.10">
    <property type="entry name" value="Luciferase, Domain 3"/>
    <property type="match status" value="1"/>
</dbReference>
<dbReference type="InterPro" id="IPR016039">
    <property type="entry name" value="Thiolase-like"/>
</dbReference>
<dbReference type="FunFam" id="3.40.50.12780:FF:000012">
    <property type="entry name" value="Non-ribosomal peptide synthetase"/>
    <property type="match status" value="1"/>
</dbReference>
<keyword evidence="7" id="KW-0663">Pyridoxal phosphate</keyword>
<dbReference type="OrthoDB" id="9778690at2"/>
<dbReference type="InterPro" id="IPR020806">
    <property type="entry name" value="PKS_PP-bd"/>
</dbReference>
<dbReference type="InterPro" id="IPR020841">
    <property type="entry name" value="PKS_Beta-ketoAc_synthase_dom"/>
</dbReference>
<dbReference type="InterPro" id="IPR015424">
    <property type="entry name" value="PyrdxlP-dep_Trfase"/>
</dbReference>
<dbReference type="InterPro" id="IPR036736">
    <property type="entry name" value="ACP-like_sf"/>
</dbReference>
<dbReference type="InterPro" id="IPR005814">
    <property type="entry name" value="Aminotrans_3"/>
</dbReference>
<evidence type="ECO:0000256" key="7">
    <source>
        <dbReference type="ARBA" id="ARBA00022898"/>
    </source>
</evidence>
<dbReference type="InterPro" id="IPR009081">
    <property type="entry name" value="PP-bd_ACP"/>
</dbReference>
<dbReference type="PROSITE" id="PS50075">
    <property type="entry name" value="CARRIER"/>
    <property type="match status" value="2"/>
</dbReference>
<dbReference type="InterPro" id="IPR049704">
    <property type="entry name" value="Aminotrans_3_PPA_site"/>
</dbReference>
<dbReference type="SMART" id="SM00823">
    <property type="entry name" value="PKS_PP"/>
    <property type="match status" value="1"/>
</dbReference>
<dbReference type="InterPro" id="IPR014043">
    <property type="entry name" value="Acyl_transferase_dom"/>
</dbReference>
<accession>A0A1W2DFN9</accession>
<dbReference type="FunFam" id="3.30.300.30:FF:000010">
    <property type="entry name" value="Enterobactin synthetase component F"/>
    <property type="match status" value="1"/>
</dbReference>
<evidence type="ECO:0000256" key="1">
    <source>
        <dbReference type="ARBA" id="ARBA00001933"/>
    </source>
</evidence>
<dbReference type="InterPro" id="IPR016036">
    <property type="entry name" value="Malonyl_transacylase_ACP-bd"/>
</dbReference>
<dbReference type="Gene3D" id="3.40.50.980">
    <property type="match status" value="2"/>
</dbReference>
<dbReference type="InterPro" id="IPR050091">
    <property type="entry name" value="PKS_NRPS_Biosynth_Enz"/>
</dbReference>
<feature type="domain" description="Carrier" evidence="9">
    <location>
        <begin position="517"/>
        <end position="591"/>
    </location>
</feature>
<dbReference type="Pfam" id="PF16197">
    <property type="entry name" value="KAsynt_C_assoc"/>
    <property type="match status" value="1"/>
</dbReference>
<dbReference type="GO" id="GO:0008483">
    <property type="term" value="F:transaminase activity"/>
    <property type="evidence" value="ECO:0007669"/>
    <property type="project" value="InterPro"/>
</dbReference>
<keyword evidence="4" id="KW-0596">Phosphopantetheine</keyword>
<dbReference type="EMBL" id="FWXT01000003">
    <property type="protein sequence ID" value="SMC96273.1"/>
    <property type="molecule type" value="Genomic_DNA"/>
</dbReference>
<dbReference type="Gene3D" id="1.10.1200.10">
    <property type="entry name" value="ACP-like"/>
    <property type="match status" value="2"/>
</dbReference>
<dbReference type="PROSITE" id="PS00606">
    <property type="entry name" value="KS3_1"/>
    <property type="match status" value="1"/>
</dbReference>
<dbReference type="SUPFAM" id="SSF56801">
    <property type="entry name" value="Acetyl-CoA synthetase-like"/>
    <property type="match status" value="1"/>
</dbReference>
<gene>
    <name evidence="11" type="ORF">SAMN04488524_3753</name>
</gene>
<dbReference type="Pfam" id="PF00698">
    <property type="entry name" value="Acyl_transf_1"/>
    <property type="match status" value="1"/>
</dbReference>
<dbReference type="InterPro" id="IPR045851">
    <property type="entry name" value="AMP-bd_C_sf"/>
</dbReference>
<feature type="region of interest" description="Disordered" evidence="8">
    <location>
        <begin position="2146"/>
        <end position="2193"/>
    </location>
</feature>
<dbReference type="SUPFAM" id="SSF47336">
    <property type="entry name" value="ACP-like"/>
    <property type="match status" value="2"/>
</dbReference>
<dbReference type="Proteomes" id="UP000192756">
    <property type="component" value="Unassembled WGS sequence"/>
</dbReference>
<dbReference type="InterPro" id="IPR020845">
    <property type="entry name" value="AMP-binding_CS"/>
</dbReference>
<reference evidence="12" key="1">
    <citation type="submission" date="2017-04" db="EMBL/GenBank/DDBJ databases">
        <authorList>
            <person name="Varghese N."/>
            <person name="Submissions S."/>
        </authorList>
    </citation>
    <scope>NUCLEOTIDE SEQUENCE [LARGE SCALE GENOMIC DNA]</scope>
    <source>
        <strain evidence="12">DSM 12126</strain>
    </source>
</reference>
<dbReference type="CDD" id="cd00833">
    <property type="entry name" value="PKS"/>
    <property type="match status" value="1"/>
</dbReference>
<dbReference type="GO" id="GO:0044550">
    <property type="term" value="P:secondary metabolite biosynthetic process"/>
    <property type="evidence" value="ECO:0007669"/>
    <property type="project" value="UniProtKB-ARBA"/>
</dbReference>
<dbReference type="RefSeq" id="WP_084240535.1">
    <property type="nucleotide sequence ID" value="NZ_FWXT01000003.1"/>
</dbReference>
<comment type="similarity">
    <text evidence="3">Belongs to the ATP-dependent AMP-binding enzyme family.</text>
</comment>
<dbReference type="InterPro" id="IPR014030">
    <property type="entry name" value="Ketoacyl_synth_N"/>
</dbReference>
<dbReference type="Pfam" id="PF00202">
    <property type="entry name" value="Aminotran_3"/>
    <property type="match status" value="1"/>
</dbReference>
<evidence type="ECO:0000313" key="12">
    <source>
        <dbReference type="Proteomes" id="UP000192756"/>
    </source>
</evidence>